<evidence type="ECO:0000313" key="3">
    <source>
        <dbReference type="Proteomes" id="UP001195769"/>
    </source>
</evidence>
<organism evidence="2 3">
    <name type="scientific">Suillus fuscotomentosus</name>
    <dbReference type="NCBI Taxonomy" id="1912939"/>
    <lineage>
        <taxon>Eukaryota</taxon>
        <taxon>Fungi</taxon>
        <taxon>Dikarya</taxon>
        <taxon>Basidiomycota</taxon>
        <taxon>Agaricomycotina</taxon>
        <taxon>Agaricomycetes</taxon>
        <taxon>Agaricomycetidae</taxon>
        <taxon>Boletales</taxon>
        <taxon>Suillineae</taxon>
        <taxon>Suillaceae</taxon>
        <taxon>Suillus</taxon>
    </lineage>
</organism>
<keyword evidence="3" id="KW-1185">Reference proteome</keyword>
<accession>A0AAD4HGS9</accession>
<evidence type="ECO:0000313" key="2">
    <source>
        <dbReference type="EMBL" id="KAG1894929.1"/>
    </source>
</evidence>
<dbReference type="GeneID" id="64657175"/>
<dbReference type="EMBL" id="JABBWK010000073">
    <property type="protein sequence ID" value="KAG1894929.1"/>
    <property type="molecule type" value="Genomic_DNA"/>
</dbReference>
<comment type="caution">
    <text evidence="2">The sequence shown here is derived from an EMBL/GenBank/DDBJ whole genome shotgun (WGS) entry which is preliminary data.</text>
</comment>
<dbReference type="Proteomes" id="UP001195769">
    <property type="component" value="Unassembled WGS sequence"/>
</dbReference>
<protein>
    <submittedName>
        <fullName evidence="2">Uncharacterized protein</fullName>
    </submittedName>
</protein>
<keyword evidence="1" id="KW-1133">Transmembrane helix</keyword>
<sequence>MLLQDLSGLCMLCSVFSALWICVFQWYDRGTVKPEMVTWADVLKLTAILLGSMLAWQVEFVVMLCFWGNLQWKDPIATFWWLITLGPAFRDEGDPENDLHLFTYSSLLHEDPDLLFLQLDEKVFTSEV</sequence>
<keyword evidence="1" id="KW-0472">Membrane</keyword>
<reference evidence="2" key="1">
    <citation type="journal article" date="2020" name="New Phytol.">
        <title>Comparative genomics reveals dynamic genome evolution in host specialist ectomycorrhizal fungi.</title>
        <authorList>
            <person name="Lofgren L.A."/>
            <person name="Nguyen N.H."/>
            <person name="Vilgalys R."/>
            <person name="Ruytinx J."/>
            <person name="Liao H.L."/>
            <person name="Branco S."/>
            <person name="Kuo A."/>
            <person name="LaButti K."/>
            <person name="Lipzen A."/>
            <person name="Andreopoulos W."/>
            <person name="Pangilinan J."/>
            <person name="Riley R."/>
            <person name="Hundley H."/>
            <person name="Na H."/>
            <person name="Barry K."/>
            <person name="Grigoriev I.V."/>
            <person name="Stajich J.E."/>
            <person name="Kennedy P.G."/>
        </authorList>
    </citation>
    <scope>NUCLEOTIDE SEQUENCE</scope>
    <source>
        <strain evidence="2">FC203</strain>
    </source>
</reference>
<proteinExistence type="predicted"/>
<dbReference type="AlphaFoldDB" id="A0AAD4HGS9"/>
<name>A0AAD4HGS9_9AGAM</name>
<feature type="transmembrane region" description="Helical" evidence="1">
    <location>
        <begin position="7"/>
        <end position="27"/>
    </location>
</feature>
<keyword evidence="1" id="KW-0812">Transmembrane</keyword>
<evidence type="ECO:0000256" key="1">
    <source>
        <dbReference type="SAM" id="Phobius"/>
    </source>
</evidence>
<dbReference type="RefSeq" id="XP_041220505.1">
    <property type="nucleotide sequence ID" value="XM_041362877.1"/>
</dbReference>
<feature type="transmembrane region" description="Helical" evidence="1">
    <location>
        <begin position="47"/>
        <end position="67"/>
    </location>
</feature>
<gene>
    <name evidence="2" type="ORF">F5891DRAFT_1060468</name>
</gene>